<evidence type="ECO:0000313" key="7">
    <source>
        <dbReference type="EMBL" id="TCB96411.1"/>
    </source>
</evidence>
<dbReference type="GO" id="GO:0012505">
    <property type="term" value="C:endomembrane system"/>
    <property type="evidence" value="ECO:0007669"/>
    <property type="project" value="UniProtKB-SubCell"/>
</dbReference>
<evidence type="ECO:0000256" key="4">
    <source>
        <dbReference type="ARBA" id="ARBA00023136"/>
    </source>
</evidence>
<sequence>MSYMSRPRDPGLQLERTALAWQRTVFSSLILSLMACRSGVLHHSLFSVCLGATASVLTVILLLTGWFHCHRARLDVELITPVTALTRLFLAIALCMVSLSVSASILTNLLK</sequence>
<feature type="transmembrane region" description="Helical" evidence="5">
    <location>
        <begin position="88"/>
        <end position="110"/>
    </location>
</feature>
<dbReference type="OrthoDB" id="3701077at2"/>
<feature type="transmembrane region" description="Helical" evidence="5">
    <location>
        <begin position="48"/>
        <end position="68"/>
    </location>
</feature>
<evidence type="ECO:0000256" key="2">
    <source>
        <dbReference type="ARBA" id="ARBA00022692"/>
    </source>
</evidence>
<accession>A0A4R0GLR6</accession>
<organism evidence="7 8">
    <name type="scientific">Kosakonia quasisacchari</name>
    <dbReference type="NCBI Taxonomy" id="2529380"/>
    <lineage>
        <taxon>Bacteria</taxon>
        <taxon>Pseudomonadati</taxon>
        <taxon>Pseudomonadota</taxon>
        <taxon>Gammaproteobacteria</taxon>
        <taxon>Enterobacterales</taxon>
        <taxon>Enterobacteriaceae</taxon>
        <taxon>Kosakonia</taxon>
    </lineage>
</organism>
<gene>
    <name evidence="7" type="ORF">E0L21_23975</name>
</gene>
<keyword evidence="8" id="KW-1185">Reference proteome</keyword>
<comment type="subcellular location">
    <subcellularLocation>
        <location evidence="1">Endomembrane system</location>
        <topology evidence="1">Multi-pass membrane protein</topology>
    </subcellularLocation>
</comment>
<dbReference type="Proteomes" id="UP000291793">
    <property type="component" value="Unassembled WGS sequence"/>
</dbReference>
<dbReference type="RefSeq" id="WP_131413736.1">
    <property type="nucleotide sequence ID" value="NZ_SJOP01000038.1"/>
</dbReference>
<dbReference type="InterPro" id="IPR003807">
    <property type="entry name" value="DUF202"/>
</dbReference>
<name>A0A4R0GLR6_9ENTR</name>
<feature type="domain" description="DUF202" evidence="6">
    <location>
        <begin position="9"/>
        <end position="72"/>
    </location>
</feature>
<evidence type="ECO:0000256" key="3">
    <source>
        <dbReference type="ARBA" id="ARBA00022989"/>
    </source>
</evidence>
<evidence type="ECO:0000313" key="8">
    <source>
        <dbReference type="Proteomes" id="UP000291793"/>
    </source>
</evidence>
<evidence type="ECO:0000256" key="1">
    <source>
        <dbReference type="ARBA" id="ARBA00004127"/>
    </source>
</evidence>
<dbReference type="EMBL" id="SJOP01000038">
    <property type="protein sequence ID" value="TCB96411.1"/>
    <property type="molecule type" value="Genomic_DNA"/>
</dbReference>
<evidence type="ECO:0000256" key="5">
    <source>
        <dbReference type="SAM" id="Phobius"/>
    </source>
</evidence>
<proteinExistence type="predicted"/>
<evidence type="ECO:0000259" key="6">
    <source>
        <dbReference type="Pfam" id="PF02656"/>
    </source>
</evidence>
<protein>
    <submittedName>
        <fullName evidence="7">DUF202 domain-containing protein</fullName>
    </submittedName>
</protein>
<keyword evidence="3 5" id="KW-1133">Transmembrane helix</keyword>
<keyword evidence="2 5" id="KW-0812">Transmembrane</keyword>
<dbReference type="Pfam" id="PF02656">
    <property type="entry name" value="DUF202"/>
    <property type="match status" value="1"/>
</dbReference>
<keyword evidence="4 5" id="KW-0472">Membrane</keyword>
<comment type="caution">
    <text evidence="7">The sequence shown here is derived from an EMBL/GenBank/DDBJ whole genome shotgun (WGS) entry which is preliminary data.</text>
</comment>
<reference evidence="7 8" key="1">
    <citation type="submission" date="2019-02" db="EMBL/GenBank/DDBJ databases">
        <title>The draft genome of Kosakonia quasisacchari strain WCHKQ120001.</title>
        <authorList>
            <person name="Wang C."/>
            <person name="Feng Y."/>
            <person name="Zong Z."/>
        </authorList>
    </citation>
    <scope>NUCLEOTIDE SEQUENCE [LARGE SCALE GENOMIC DNA]</scope>
    <source>
        <strain evidence="7 8">WCHKQ120001</strain>
    </source>
</reference>
<dbReference type="AlphaFoldDB" id="A0A4R0GLR6"/>